<keyword evidence="4" id="KW-1185">Reference proteome</keyword>
<dbReference type="EMBL" id="KZ613817">
    <property type="protein sequence ID" value="PMD59108.1"/>
    <property type="molecule type" value="Genomic_DNA"/>
</dbReference>
<name>A0A2J6T7Y4_9HELO</name>
<dbReference type="PANTHER" id="PTHR43861">
    <property type="entry name" value="TRANS-ACONITATE 2-METHYLTRANSFERASE-RELATED"/>
    <property type="match status" value="1"/>
</dbReference>
<protein>
    <submittedName>
        <fullName evidence="3">S-adenosyl-L-methionine-dependent methyltransferase</fullName>
    </submittedName>
</protein>
<dbReference type="OrthoDB" id="2013972at2759"/>
<accession>A0A2J6T7Y4</accession>
<dbReference type="InterPro" id="IPR029063">
    <property type="entry name" value="SAM-dependent_MTases_sf"/>
</dbReference>
<sequence length="261" mass="28813">MAGNSTLSIAKLALTDHLFTSFPITPSSYILDNACGTGIVTSLIKSQHPDVRILGTDLAPGMIETFRAKARKEGWENVETKVVDSRELEGVEDGVFSHVVTNFGLTPGTEDTSGPQKIAKEIWRVLGDGGVAVVTTWAQRNFAGPLEAAALRIRPTEKPYSWDVPEEWARGSWLMKRLEDAGFGNRVTVKRVEGRMEAGSLEKLVDNLMGVKDMFYKGYSEEELARLTGVLKEEVKELEAYDEREGSVGVEMVAWVGFAWK</sequence>
<dbReference type="GeneID" id="36593946"/>
<dbReference type="AlphaFoldDB" id="A0A2J6T7Y4"/>
<dbReference type="Proteomes" id="UP000235371">
    <property type="component" value="Unassembled WGS sequence"/>
</dbReference>
<dbReference type="InterPro" id="IPR041698">
    <property type="entry name" value="Methyltransf_25"/>
</dbReference>
<feature type="domain" description="Methyltransferase" evidence="2">
    <location>
        <begin position="30"/>
        <end position="130"/>
    </location>
</feature>
<proteinExistence type="predicted"/>
<evidence type="ECO:0000256" key="1">
    <source>
        <dbReference type="ARBA" id="ARBA00022679"/>
    </source>
</evidence>
<dbReference type="InParanoid" id="A0A2J6T7Y4"/>
<dbReference type="CDD" id="cd02440">
    <property type="entry name" value="AdoMet_MTases"/>
    <property type="match status" value="1"/>
</dbReference>
<keyword evidence="1 3" id="KW-0808">Transferase</keyword>
<keyword evidence="3" id="KW-0489">Methyltransferase</keyword>
<dbReference type="Gene3D" id="3.40.50.150">
    <property type="entry name" value="Vaccinia Virus protein VP39"/>
    <property type="match status" value="1"/>
</dbReference>
<dbReference type="SUPFAM" id="SSF53335">
    <property type="entry name" value="S-adenosyl-L-methionine-dependent methyltransferases"/>
    <property type="match status" value="1"/>
</dbReference>
<dbReference type="GO" id="GO:0008168">
    <property type="term" value="F:methyltransferase activity"/>
    <property type="evidence" value="ECO:0007669"/>
    <property type="project" value="UniProtKB-KW"/>
</dbReference>
<evidence type="ECO:0000313" key="3">
    <source>
        <dbReference type="EMBL" id="PMD59108.1"/>
    </source>
</evidence>
<dbReference type="RefSeq" id="XP_024736012.1">
    <property type="nucleotide sequence ID" value="XM_024885869.1"/>
</dbReference>
<reference evidence="3 4" key="1">
    <citation type="submission" date="2016-04" db="EMBL/GenBank/DDBJ databases">
        <title>A degradative enzymes factory behind the ericoid mycorrhizal symbiosis.</title>
        <authorList>
            <consortium name="DOE Joint Genome Institute"/>
            <person name="Martino E."/>
            <person name="Morin E."/>
            <person name="Grelet G."/>
            <person name="Kuo A."/>
            <person name="Kohler A."/>
            <person name="Daghino S."/>
            <person name="Barry K."/>
            <person name="Choi C."/>
            <person name="Cichocki N."/>
            <person name="Clum A."/>
            <person name="Copeland A."/>
            <person name="Hainaut M."/>
            <person name="Haridas S."/>
            <person name="Labutti K."/>
            <person name="Lindquist E."/>
            <person name="Lipzen A."/>
            <person name="Khouja H.-R."/>
            <person name="Murat C."/>
            <person name="Ohm R."/>
            <person name="Olson A."/>
            <person name="Spatafora J."/>
            <person name="Veneault-Fourrey C."/>
            <person name="Henrissat B."/>
            <person name="Grigoriev I."/>
            <person name="Martin F."/>
            <person name="Perotto S."/>
        </authorList>
    </citation>
    <scope>NUCLEOTIDE SEQUENCE [LARGE SCALE GENOMIC DNA]</scope>
    <source>
        <strain evidence="3 4">E</strain>
    </source>
</reference>
<evidence type="ECO:0000259" key="2">
    <source>
        <dbReference type="Pfam" id="PF13649"/>
    </source>
</evidence>
<dbReference type="STRING" id="1095630.A0A2J6T7Y4"/>
<organism evidence="3 4">
    <name type="scientific">Hyaloscypha bicolor E</name>
    <dbReference type="NCBI Taxonomy" id="1095630"/>
    <lineage>
        <taxon>Eukaryota</taxon>
        <taxon>Fungi</taxon>
        <taxon>Dikarya</taxon>
        <taxon>Ascomycota</taxon>
        <taxon>Pezizomycotina</taxon>
        <taxon>Leotiomycetes</taxon>
        <taxon>Helotiales</taxon>
        <taxon>Hyaloscyphaceae</taxon>
        <taxon>Hyaloscypha</taxon>
        <taxon>Hyaloscypha bicolor</taxon>
    </lineage>
</organism>
<dbReference type="Pfam" id="PF13649">
    <property type="entry name" value="Methyltransf_25"/>
    <property type="match status" value="1"/>
</dbReference>
<gene>
    <name evidence="3" type="ORF">K444DRAFT_653295</name>
</gene>
<dbReference type="GO" id="GO:0032259">
    <property type="term" value="P:methylation"/>
    <property type="evidence" value="ECO:0007669"/>
    <property type="project" value="UniProtKB-KW"/>
</dbReference>
<evidence type="ECO:0000313" key="4">
    <source>
        <dbReference type="Proteomes" id="UP000235371"/>
    </source>
</evidence>